<dbReference type="Proteomes" id="UP000199375">
    <property type="component" value="Unassembled WGS sequence"/>
</dbReference>
<evidence type="ECO:0000256" key="4">
    <source>
        <dbReference type="RuleBase" id="RU003345"/>
    </source>
</evidence>
<dbReference type="Gene3D" id="3.40.605.10">
    <property type="entry name" value="Aldehyde Dehydrogenase, Chain A, domain 1"/>
    <property type="match status" value="1"/>
</dbReference>
<dbReference type="PANTHER" id="PTHR11699">
    <property type="entry name" value="ALDEHYDE DEHYDROGENASE-RELATED"/>
    <property type="match status" value="1"/>
</dbReference>
<evidence type="ECO:0000256" key="1">
    <source>
        <dbReference type="ARBA" id="ARBA00009986"/>
    </source>
</evidence>
<gene>
    <name evidence="6" type="ORF">GA0070558_11144</name>
</gene>
<evidence type="ECO:0000313" key="7">
    <source>
        <dbReference type="Proteomes" id="UP000199375"/>
    </source>
</evidence>
<dbReference type="Pfam" id="PF00171">
    <property type="entry name" value="Aldedh"/>
    <property type="match status" value="1"/>
</dbReference>
<dbReference type="InterPro" id="IPR016163">
    <property type="entry name" value="Ald_DH_C"/>
</dbReference>
<feature type="domain" description="Aldehyde dehydrogenase" evidence="5">
    <location>
        <begin position="36"/>
        <end position="474"/>
    </location>
</feature>
<dbReference type="AlphaFoldDB" id="A0A1C4VTD7"/>
<dbReference type="InterPro" id="IPR015590">
    <property type="entry name" value="Aldehyde_DH_dom"/>
</dbReference>
<evidence type="ECO:0000259" key="5">
    <source>
        <dbReference type="Pfam" id="PF00171"/>
    </source>
</evidence>
<dbReference type="PROSITE" id="PS00687">
    <property type="entry name" value="ALDEHYDE_DEHYDR_GLU"/>
    <property type="match status" value="1"/>
</dbReference>
<comment type="similarity">
    <text evidence="1 4">Belongs to the aldehyde dehydrogenase family.</text>
</comment>
<protein>
    <submittedName>
        <fullName evidence="6">Aldehyde dehydrogenase (Acceptor)</fullName>
    </submittedName>
</protein>
<name>A0A1C4VTD7_9ACTN</name>
<evidence type="ECO:0000313" key="6">
    <source>
        <dbReference type="EMBL" id="SCE87242.1"/>
    </source>
</evidence>
<evidence type="ECO:0000256" key="2">
    <source>
        <dbReference type="ARBA" id="ARBA00023002"/>
    </source>
</evidence>
<dbReference type="Gene3D" id="3.40.309.10">
    <property type="entry name" value="Aldehyde Dehydrogenase, Chain A, domain 2"/>
    <property type="match status" value="1"/>
</dbReference>
<dbReference type="InterPro" id="IPR016162">
    <property type="entry name" value="Ald_DH_N"/>
</dbReference>
<sequence length="475" mass="51330">MIFEYAPAPESRAIVDLRPSYGLFIDGEFVAGEDLHKTVNPATEEVLAEVVWAGGAEVDRAVRAARTAYEKVWGPMPGRDRAKYLFRIARLVQERSRELAVLESLDNGKPIRESRDVDLPLVAAHFFYYAGWADKLSHAGFGPDPKPLGVAAQVIPWNFPLLMLAWKIAPALAAGNTVVLKPAETTPLTALLFAEICQQADLPAGVVNIVTGAGDTGRALVEHPGVDKVAFTGSTEVGKAIARSVAGTRKKVTLELGGKAANIVFDDAPVDQAVEGIVNGIFFNQGHVCCAGSRLLVQESVAEQVLESLKRRMALLRVGDPLDKNTDIGAINSAEQLARIRELSDAGAAEGAQRWSPPCELPERGFWFAPTIFTGVTQAHRVAREEIFGPVLSVLTFRTPAEAVEKANNTPYGLSAGIWTDKGSRILWMADRLRAGVVWANTFNKFDPTSPFGGYKESGYGREGGRHGLEGYLDV</sequence>
<dbReference type="InterPro" id="IPR029510">
    <property type="entry name" value="Ald_DH_CS_GLU"/>
</dbReference>
<dbReference type="SUPFAM" id="SSF53720">
    <property type="entry name" value="ALDH-like"/>
    <property type="match status" value="1"/>
</dbReference>
<organism evidence="6 7">
    <name type="scientific">Micromonospora haikouensis</name>
    <dbReference type="NCBI Taxonomy" id="686309"/>
    <lineage>
        <taxon>Bacteria</taxon>
        <taxon>Bacillati</taxon>
        <taxon>Actinomycetota</taxon>
        <taxon>Actinomycetes</taxon>
        <taxon>Micromonosporales</taxon>
        <taxon>Micromonosporaceae</taxon>
        <taxon>Micromonospora</taxon>
    </lineage>
</organism>
<dbReference type="InterPro" id="IPR016161">
    <property type="entry name" value="Ald_DH/histidinol_DH"/>
</dbReference>
<reference evidence="6 7" key="1">
    <citation type="submission" date="2016-06" db="EMBL/GenBank/DDBJ databases">
        <authorList>
            <person name="Kjaerup R.B."/>
            <person name="Dalgaard T.S."/>
            <person name="Juul-Madsen H.R."/>
        </authorList>
    </citation>
    <scope>NUCLEOTIDE SEQUENCE [LARGE SCALE GENOMIC DNA]</scope>
    <source>
        <strain evidence="6 7">DSM 45626</strain>
    </source>
</reference>
<feature type="active site" evidence="3">
    <location>
        <position position="255"/>
    </location>
</feature>
<proteinExistence type="inferred from homology"/>
<dbReference type="EMBL" id="FMCW01000011">
    <property type="protein sequence ID" value="SCE87242.1"/>
    <property type="molecule type" value="Genomic_DNA"/>
</dbReference>
<dbReference type="FunFam" id="3.40.605.10:FF:000007">
    <property type="entry name" value="NAD/NADP-dependent betaine aldehyde dehydrogenase"/>
    <property type="match status" value="1"/>
</dbReference>
<accession>A0A1C4VTD7</accession>
<dbReference type="GO" id="GO:0016620">
    <property type="term" value="F:oxidoreductase activity, acting on the aldehyde or oxo group of donors, NAD or NADP as acceptor"/>
    <property type="evidence" value="ECO:0007669"/>
    <property type="project" value="InterPro"/>
</dbReference>
<evidence type="ECO:0000256" key="3">
    <source>
        <dbReference type="PROSITE-ProRule" id="PRU10007"/>
    </source>
</evidence>
<keyword evidence="2 4" id="KW-0560">Oxidoreductase</keyword>
<dbReference type="FunFam" id="3.40.309.10:FF:000012">
    <property type="entry name" value="Betaine aldehyde dehydrogenase"/>
    <property type="match status" value="1"/>
</dbReference>